<evidence type="ECO:0000313" key="3">
    <source>
        <dbReference type="EMBL" id="MBT8765634.1"/>
    </source>
</evidence>
<feature type="signal peptide" evidence="2">
    <location>
        <begin position="1"/>
        <end position="20"/>
    </location>
</feature>
<evidence type="ECO:0000256" key="1">
    <source>
        <dbReference type="SAM" id="MobiDB-lite"/>
    </source>
</evidence>
<feature type="chain" id="PRO_5047448382" description="Glycine zipper domain-containing protein" evidence="2">
    <location>
        <begin position="21"/>
        <end position="161"/>
    </location>
</feature>
<reference evidence="3 4" key="1">
    <citation type="submission" date="2021-04" db="EMBL/GenBank/DDBJ databases">
        <title>Pseudomonas boanensis sp. nov., a bacterium isolated from river water used for household purposes in Boane District, Mozambique.</title>
        <authorList>
            <person name="Nicklasson M."/>
            <person name="Martin-Rodriguez A.J."/>
            <person name="Thorell K."/>
            <person name="Neves L."/>
            <person name="Mussagy A."/>
            <person name="Rydberg H.A."/>
            <person name="Hernroth B."/>
            <person name="Svensson-Stadler L."/>
            <person name="Sjoling A."/>
        </authorList>
    </citation>
    <scope>NUCLEOTIDE SEQUENCE [LARGE SCALE GENOMIC DNA]</scope>
    <source>
        <strain evidence="3 4">DB1</strain>
    </source>
</reference>
<dbReference type="Proteomes" id="UP001519667">
    <property type="component" value="Unassembled WGS sequence"/>
</dbReference>
<evidence type="ECO:0000313" key="4">
    <source>
        <dbReference type="Proteomes" id="UP001519667"/>
    </source>
</evidence>
<sequence length="161" mass="15853">MKYTSILLLSLGLASGSVFAGGNTEAGVGGALGGVLGSVVGNAVGGSTGAAIGAGVGGAAGGAVAAPRRNRTEAAIGGGLGAAGGQVVGRSMGGTTGGLIGAALGGGAGGALGNEYGDRNRYDDDDWDDDGHRHYRRAYRDHPGRGHAWGHRKHKHRHWDD</sequence>
<accession>A0ABS5XD78</accession>
<keyword evidence="2" id="KW-0732">Signal</keyword>
<gene>
    <name evidence="3" type="ORF">J7302_05755</name>
</gene>
<evidence type="ECO:0000256" key="2">
    <source>
        <dbReference type="SAM" id="SignalP"/>
    </source>
</evidence>
<feature type="region of interest" description="Disordered" evidence="1">
    <location>
        <begin position="139"/>
        <end position="161"/>
    </location>
</feature>
<comment type="caution">
    <text evidence="3">The sequence shown here is derived from an EMBL/GenBank/DDBJ whole genome shotgun (WGS) entry which is preliminary data.</text>
</comment>
<organism evidence="3 4">
    <name type="scientific">Metapseudomonas boanensis</name>
    <dbReference type="NCBI Taxonomy" id="2822138"/>
    <lineage>
        <taxon>Bacteria</taxon>
        <taxon>Pseudomonadati</taxon>
        <taxon>Pseudomonadota</taxon>
        <taxon>Gammaproteobacteria</taxon>
        <taxon>Pseudomonadales</taxon>
        <taxon>Pseudomonadaceae</taxon>
        <taxon>Metapseudomonas</taxon>
    </lineage>
</organism>
<proteinExistence type="predicted"/>
<dbReference type="EMBL" id="JAGTIS010000002">
    <property type="protein sequence ID" value="MBT8765634.1"/>
    <property type="molecule type" value="Genomic_DNA"/>
</dbReference>
<keyword evidence="4" id="KW-1185">Reference proteome</keyword>
<protein>
    <recommendedName>
        <fullName evidence="5">Glycine zipper domain-containing protein</fullName>
    </recommendedName>
</protein>
<evidence type="ECO:0008006" key="5">
    <source>
        <dbReference type="Google" id="ProtNLM"/>
    </source>
</evidence>
<name>A0ABS5XD78_9GAMM</name>
<dbReference type="RefSeq" id="WP_215371668.1">
    <property type="nucleotide sequence ID" value="NZ_JAGTIS010000002.1"/>
</dbReference>
<feature type="compositionally biased region" description="Basic residues" evidence="1">
    <location>
        <begin position="148"/>
        <end position="161"/>
    </location>
</feature>